<dbReference type="Proteomes" id="UP000014285">
    <property type="component" value="Unassembled WGS sequence"/>
</dbReference>
<dbReference type="PANTHER" id="PTHR43404:SF2">
    <property type="entry name" value="LIPOPOLYSACCHARIDE CHOLINEPHOSPHOTRANSFERASE LICD"/>
    <property type="match status" value="1"/>
</dbReference>
<sequence length="271" mass="31550">MSSISQIQQIELSALKQILKIADKNGIRIFLRGGSVMGAVKYGGFVPWDDDMDIAMYREDYEKFIKIFSKEWSEDFWMASYRNGDAIHAYFPRILVKESFRREMKLPQNNHLGFSIIDVLPIDRAPSSRIGRWFYKVHIGILRALGAVWTLDIKDTVMIHSPRKQKIIRFIKNLGVQKFYTQNQVYERLDKIYTAREGQKKAWSGTITGSLFDKELFPKAVFGNGVYLQFEDIRVLVPAEFDSYLKQLYGENYANEEPNNKKSHLKSKRIG</sequence>
<keyword evidence="2" id="KW-0808">Transferase</keyword>
<dbReference type="Pfam" id="PF04991">
    <property type="entry name" value="LicD"/>
    <property type="match status" value="1"/>
</dbReference>
<proteinExistence type="predicted"/>
<dbReference type="RefSeq" id="WP_013245915.1">
    <property type="nucleotide sequence ID" value="NZ_ANKB01000030.1"/>
</dbReference>
<gene>
    <name evidence="2" type="ORF">Lpl14_09215</name>
</gene>
<evidence type="ECO:0000313" key="3">
    <source>
        <dbReference type="Proteomes" id="UP000014285"/>
    </source>
</evidence>
<protein>
    <submittedName>
        <fullName evidence="2">LicD-family phosphotransferase</fullName>
    </submittedName>
</protein>
<dbReference type="GO" id="GO:0016740">
    <property type="term" value="F:transferase activity"/>
    <property type="evidence" value="ECO:0007669"/>
    <property type="project" value="UniProtKB-KW"/>
</dbReference>
<organism evidence="2 3">
    <name type="scientific">Lacticaseibacillus paracasei subsp. tolerans Lpl14</name>
    <dbReference type="NCBI Taxonomy" id="1256229"/>
    <lineage>
        <taxon>Bacteria</taxon>
        <taxon>Bacillati</taxon>
        <taxon>Bacillota</taxon>
        <taxon>Bacilli</taxon>
        <taxon>Lactobacillales</taxon>
        <taxon>Lactobacillaceae</taxon>
        <taxon>Lacticaseibacillus</taxon>
    </lineage>
</organism>
<comment type="caution">
    <text evidence="2">The sequence shown here is derived from an EMBL/GenBank/DDBJ whole genome shotgun (WGS) entry which is preliminary data.</text>
</comment>
<dbReference type="EMBL" id="ANKB01000030">
    <property type="protein sequence ID" value="EPC64630.1"/>
    <property type="molecule type" value="Genomic_DNA"/>
</dbReference>
<reference evidence="2 3" key="1">
    <citation type="journal article" date="2013" name="PLoS ONE">
        <title>Lactobacillus paracasei comparative genomics: towards species pan-genome definition and exploitation of diversity.</title>
        <authorList>
            <person name="Smokvina T."/>
            <person name="Wels M."/>
            <person name="Polka J."/>
            <person name="Chervaux C."/>
            <person name="Brisse S."/>
            <person name="Boekhorst J."/>
            <person name="van Hylckama Vlieg J.E."/>
            <person name="Siezen R.J."/>
        </authorList>
    </citation>
    <scope>NUCLEOTIDE SEQUENCE [LARGE SCALE GENOMIC DNA]</scope>
    <source>
        <strain evidence="2 3">Lpl14</strain>
    </source>
</reference>
<dbReference type="AlphaFoldDB" id="A0A829GVY1"/>
<evidence type="ECO:0000259" key="1">
    <source>
        <dbReference type="Pfam" id="PF04991"/>
    </source>
</evidence>
<evidence type="ECO:0000313" key="2">
    <source>
        <dbReference type="EMBL" id="EPC64630.1"/>
    </source>
</evidence>
<accession>A0A829GVY1</accession>
<dbReference type="GO" id="GO:0009100">
    <property type="term" value="P:glycoprotein metabolic process"/>
    <property type="evidence" value="ECO:0007669"/>
    <property type="project" value="UniProtKB-ARBA"/>
</dbReference>
<feature type="domain" description="LicD/FKTN/FKRP nucleotidyltransferase" evidence="1">
    <location>
        <begin position="23"/>
        <end position="250"/>
    </location>
</feature>
<dbReference type="InterPro" id="IPR007074">
    <property type="entry name" value="LicD/FKTN/FKRP_NTP_transf"/>
</dbReference>
<name>A0A829GVY1_LACPA</name>
<dbReference type="PANTHER" id="PTHR43404">
    <property type="entry name" value="LIPOPOLYSACCHARIDE CHOLINEPHOSPHOTRANSFERASE LICD"/>
    <property type="match status" value="1"/>
</dbReference>
<dbReference type="InterPro" id="IPR052942">
    <property type="entry name" value="LPS_cholinephosphotransferase"/>
</dbReference>